<dbReference type="GO" id="GO:0016020">
    <property type="term" value="C:membrane"/>
    <property type="evidence" value="ECO:0007669"/>
    <property type="project" value="UniProtKB-SubCell"/>
</dbReference>
<evidence type="ECO:0000256" key="3">
    <source>
        <dbReference type="ARBA" id="ARBA00022989"/>
    </source>
</evidence>
<feature type="domain" description="TonB C-terminal" evidence="6">
    <location>
        <begin position="103"/>
        <end position="197"/>
    </location>
</feature>
<dbReference type="GO" id="GO:0055085">
    <property type="term" value="P:transmembrane transport"/>
    <property type="evidence" value="ECO:0007669"/>
    <property type="project" value="InterPro"/>
</dbReference>
<evidence type="ECO:0000256" key="2">
    <source>
        <dbReference type="ARBA" id="ARBA00022692"/>
    </source>
</evidence>
<dbReference type="PROSITE" id="PS52015">
    <property type="entry name" value="TONB_CTD"/>
    <property type="match status" value="1"/>
</dbReference>
<dbReference type="Pfam" id="PF03544">
    <property type="entry name" value="TonB_C"/>
    <property type="match status" value="1"/>
</dbReference>
<accession>A0A516TNV7</accession>
<evidence type="ECO:0000256" key="1">
    <source>
        <dbReference type="ARBA" id="ARBA00004167"/>
    </source>
</evidence>
<organism evidence="7 8">
    <name type="scientific">Methylacidiphilum kamchatkense Kam1</name>
    <dbReference type="NCBI Taxonomy" id="1202785"/>
    <lineage>
        <taxon>Bacteria</taxon>
        <taxon>Pseudomonadati</taxon>
        <taxon>Verrucomicrobiota</taxon>
        <taxon>Methylacidiphilae</taxon>
        <taxon>Methylacidiphilales</taxon>
        <taxon>Methylacidiphilaceae</taxon>
        <taxon>Methylacidiphilum (ex Ratnadevi et al. 2023)</taxon>
    </lineage>
</organism>
<evidence type="ECO:0000313" key="8">
    <source>
        <dbReference type="Proteomes" id="UP000315925"/>
    </source>
</evidence>
<dbReference type="SUPFAM" id="SSF74653">
    <property type="entry name" value="TolA/TonB C-terminal domain"/>
    <property type="match status" value="1"/>
</dbReference>
<dbReference type="RefSeq" id="WP_143958361.1">
    <property type="nucleotide sequence ID" value="NZ_CP037899.1"/>
</dbReference>
<dbReference type="KEGG" id="mkc:kam1_1695"/>
<evidence type="ECO:0000313" key="7">
    <source>
        <dbReference type="EMBL" id="QDQ42910.1"/>
    </source>
</evidence>
<dbReference type="Proteomes" id="UP000315925">
    <property type="component" value="Chromosome"/>
</dbReference>
<dbReference type="EMBL" id="CP037899">
    <property type="protein sequence ID" value="QDQ42910.1"/>
    <property type="molecule type" value="Genomic_DNA"/>
</dbReference>
<proteinExistence type="predicted"/>
<sequence length="197" mass="21996">MQIFTRKKEKPIPQALLRKDEEVAIALVDQPSSSLPHSFAEQTKPQDPPQPITPIKTDGNTTHPSSSLVSKDLGKYTSASPKKSKKEERLAAPIDFSNTKELNGSRGLVSYHLPVPPYPLLARLNHMQGKVVLRITVHNGKVIASTIVKSSGYSLLDQTAKYWVETHWQFPEGLKKVFLEEIIFELEEENDSPSLVS</sequence>
<feature type="compositionally biased region" description="Polar residues" evidence="5">
    <location>
        <begin position="30"/>
        <end position="45"/>
    </location>
</feature>
<dbReference type="AlphaFoldDB" id="A0A516TNV7"/>
<evidence type="ECO:0000259" key="6">
    <source>
        <dbReference type="PROSITE" id="PS52015"/>
    </source>
</evidence>
<reference evidence="8" key="1">
    <citation type="submission" date="2019-03" db="EMBL/GenBank/DDBJ databases">
        <title>Complete genome of Methylacidiphilum kamchatkense Kam1.</title>
        <authorList>
            <person name="Kruse T."/>
            <person name="Murarilal Ratnadevi C."/>
            <person name="Erikstad H.-A."/>
            <person name="Birkeland N.-K."/>
        </authorList>
    </citation>
    <scope>NUCLEOTIDE SEQUENCE [LARGE SCALE GENOMIC DNA]</scope>
    <source>
        <strain evidence="8">kam1</strain>
    </source>
</reference>
<gene>
    <name evidence="7" type="ORF">kam1_1695</name>
</gene>
<evidence type="ECO:0000256" key="4">
    <source>
        <dbReference type="ARBA" id="ARBA00023136"/>
    </source>
</evidence>
<dbReference type="InterPro" id="IPR037682">
    <property type="entry name" value="TonB_C"/>
</dbReference>
<dbReference type="InterPro" id="IPR006260">
    <property type="entry name" value="TonB/TolA_C"/>
</dbReference>
<name>A0A516TNV7_9BACT</name>
<keyword evidence="2" id="KW-0812">Transmembrane</keyword>
<comment type="subcellular location">
    <subcellularLocation>
        <location evidence="1">Membrane</location>
        <topology evidence="1">Single-pass membrane protein</topology>
    </subcellularLocation>
</comment>
<keyword evidence="4" id="KW-0472">Membrane</keyword>
<dbReference type="Gene3D" id="3.30.1150.10">
    <property type="match status" value="1"/>
</dbReference>
<dbReference type="NCBIfam" id="TIGR01352">
    <property type="entry name" value="tonB_Cterm"/>
    <property type="match status" value="1"/>
</dbReference>
<feature type="region of interest" description="Disordered" evidence="5">
    <location>
        <begin position="28"/>
        <end position="89"/>
    </location>
</feature>
<feature type="compositionally biased region" description="Polar residues" evidence="5">
    <location>
        <begin position="58"/>
        <end position="69"/>
    </location>
</feature>
<protein>
    <submittedName>
        <fullName evidence="7">TonB family protein</fullName>
    </submittedName>
</protein>
<evidence type="ECO:0000256" key="5">
    <source>
        <dbReference type="SAM" id="MobiDB-lite"/>
    </source>
</evidence>
<keyword evidence="3" id="KW-1133">Transmembrane helix</keyword>